<dbReference type="GO" id="GO:0005886">
    <property type="term" value="C:plasma membrane"/>
    <property type="evidence" value="ECO:0007669"/>
    <property type="project" value="TreeGrafter"/>
</dbReference>
<dbReference type="OrthoDB" id="425072at2759"/>
<name>A0A1E7FAA2_9STRA</name>
<dbReference type="InterPro" id="IPR036259">
    <property type="entry name" value="MFS_trans_sf"/>
</dbReference>
<dbReference type="AlphaFoldDB" id="A0A1E7FAA2"/>
<dbReference type="Proteomes" id="UP000095751">
    <property type="component" value="Unassembled WGS sequence"/>
</dbReference>
<dbReference type="Gene3D" id="1.20.1250.20">
    <property type="entry name" value="MFS general substrate transporter like domains"/>
    <property type="match status" value="1"/>
</dbReference>
<feature type="compositionally biased region" description="Basic and acidic residues" evidence="6">
    <location>
        <begin position="32"/>
        <end position="48"/>
    </location>
</feature>
<feature type="transmembrane region" description="Helical" evidence="7">
    <location>
        <begin position="252"/>
        <end position="271"/>
    </location>
</feature>
<feature type="transmembrane region" description="Helical" evidence="7">
    <location>
        <begin position="283"/>
        <end position="301"/>
    </location>
</feature>
<evidence type="ECO:0000256" key="2">
    <source>
        <dbReference type="ARBA" id="ARBA00009172"/>
    </source>
</evidence>
<dbReference type="GO" id="GO:0006937">
    <property type="term" value="P:regulation of muscle contraction"/>
    <property type="evidence" value="ECO:0007669"/>
    <property type="project" value="TreeGrafter"/>
</dbReference>
<dbReference type="KEGG" id="fcy:FRACYDRAFT_262092"/>
<evidence type="ECO:0000256" key="1">
    <source>
        <dbReference type="ARBA" id="ARBA00004141"/>
    </source>
</evidence>
<protein>
    <recommendedName>
        <fullName evidence="10">MFS general substrate transporter</fullName>
    </recommendedName>
</protein>
<organism evidence="8 9">
    <name type="scientific">Fragilariopsis cylindrus CCMP1102</name>
    <dbReference type="NCBI Taxonomy" id="635003"/>
    <lineage>
        <taxon>Eukaryota</taxon>
        <taxon>Sar</taxon>
        <taxon>Stramenopiles</taxon>
        <taxon>Ochrophyta</taxon>
        <taxon>Bacillariophyta</taxon>
        <taxon>Bacillariophyceae</taxon>
        <taxon>Bacillariophycidae</taxon>
        <taxon>Bacillariales</taxon>
        <taxon>Bacillariaceae</taxon>
        <taxon>Fragilariopsis</taxon>
    </lineage>
</organism>
<feature type="transmembrane region" description="Helical" evidence="7">
    <location>
        <begin position="151"/>
        <end position="177"/>
    </location>
</feature>
<feature type="region of interest" description="Disordered" evidence="6">
    <location>
        <begin position="1"/>
        <end position="20"/>
    </location>
</feature>
<evidence type="ECO:0008006" key="10">
    <source>
        <dbReference type="Google" id="ProtNLM"/>
    </source>
</evidence>
<feature type="transmembrane region" description="Helical" evidence="7">
    <location>
        <begin position="307"/>
        <end position="326"/>
    </location>
</feature>
<feature type="transmembrane region" description="Helical" evidence="7">
    <location>
        <begin position="388"/>
        <end position="406"/>
    </location>
</feature>
<evidence type="ECO:0000256" key="6">
    <source>
        <dbReference type="SAM" id="MobiDB-lite"/>
    </source>
</evidence>
<dbReference type="Pfam" id="PF05978">
    <property type="entry name" value="UNC-93"/>
    <property type="match status" value="1"/>
</dbReference>
<gene>
    <name evidence="8" type="ORF">FRACYDRAFT_262092</name>
</gene>
<proteinExistence type="inferred from homology"/>
<accession>A0A1E7FAA2</accession>
<dbReference type="PANTHER" id="PTHR19444:SF11">
    <property type="entry name" value="UNC93-LIKE PROTEIN"/>
    <property type="match status" value="1"/>
</dbReference>
<feature type="transmembrane region" description="Helical" evidence="7">
    <location>
        <begin position="120"/>
        <end position="139"/>
    </location>
</feature>
<dbReference type="GO" id="GO:0043266">
    <property type="term" value="P:regulation of potassium ion transport"/>
    <property type="evidence" value="ECO:0007669"/>
    <property type="project" value="TreeGrafter"/>
</dbReference>
<sequence length="454" mass="49230">MVSGPSASNNSKDDDDDPSRIAAAAITSYQRMDTDDNNDRREEEGFRRPDHIGARRTLGNFIVMSVLFGANHGCVVSCLGIASARLGSVGAWQSAILMITYAASALLGSTYIVKRFGPRNSMCLGMLCYCAYVGCFFVATHDNITFRNKELAAYSGAVIGGIGAGFLWVSQGAYFLFASQDHAQKLQRPVEESTASLAGYFAFLYLSEEVALKLLSSMIGLNAVFGFTAAFLNSYINGQVVPVALHDPDSKYIGLLSSVVPMVAAGMSLFFGRISPIIGKGPILIFGALCFGGVVLPFIVQPDASEYGWAALIAVYAFHGTGRATFEGTLRATFADYFAYENEGAFANIILQNGIASGVGYILTFALLCETPSRYCIEYNDGTLHDVWTFELIVIVSAVVAIVGYLRASFLQKQEQLLEYGMIQQPQNDLQNQTEEESEDNIILLERNDYGIST</sequence>
<dbReference type="InterPro" id="IPR010291">
    <property type="entry name" value="Ion_channel_UNC-93"/>
</dbReference>
<feature type="transmembrane region" description="Helical" evidence="7">
    <location>
        <begin position="57"/>
        <end position="82"/>
    </location>
</feature>
<dbReference type="SUPFAM" id="SSF103473">
    <property type="entry name" value="MFS general substrate transporter"/>
    <property type="match status" value="1"/>
</dbReference>
<feature type="transmembrane region" description="Helical" evidence="7">
    <location>
        <begin position="210"/>
        <end position="232"/>
    </location>
</feature>
<feature type="compositionally biased region" description="Low complexity" evidence="6">
    <location>
        <begin position="1"/>
        <end position="10"/>
    </location>
</feature>
<dbReference type="InterPro" id="IPR051951">
    <property type="entry name" value="UNC-93_regulatory"/>
</dbReference>
<reference evidence="8 9" key="1">
    <citation type="submission" date="2016-09" db="EMBL/GenBank/DDBJ databases">
        <title>Extensive genetic diversity and differential bi-allelic expression allows diatom success in the polar Southern Ocean.</title>
        <authorList>
            <consortium name="DOE Joint Genome Institute"/>
            <person name="Mock T."/>
            <person name="Otillar R.P."/>
            <person name="Strauss J."/>
            <person name="Dupont C."/>
            <person name="Frickenhaus S."/>
            <person name="Maumus F."/>
            <person name="Mcmullan M."/>
            <person name="Sanges R."/>
            <person name="Schmutz J."/>
            <person name="Toseland A."/>
            <person name="Valas R."/>
            <person name="Veluchamy A."/>
            <person name="Ward B.J."/>
            <person name="Allen A."/>
            <person name="Barry K."/>
            <person name="Falciatore A."/>
            <person name="Ferrante M."/>
            <person name="Fortunato A.E."/>
            <person name="Gloeckner G."/>
            <person name="Gruber A."/>
            <person name="Hipkin R."/>
            <person name="Janech M."/>
            <person name="Kroth P."/>
            <person name="Leese F."/>
            <person name="Lindquist E."/>
            <person name="Lyon B.R."/>
            <person name="Martin J."/>
            <person name="Mayer C."/>
            <person name="Parker M."/>
            <person name="Quesneville H."/>
            <person name="Raymond J."/>
            <person name="Uhlig C."/>
            <person name="Valentin K.U."/>
            <person name="Worden A.Z."/>
            <person name="Armbrust E.V."/>
            <person name="Bowler C."/>
            <person name="Green B."/>
            <person name="Moulton V."/>
            <person name="Van Oosterhout C."/>
            <person name="Grigoriev I."/>
        </authorList>
    </citation>
    <scope>NUCLEOTIDE SEQUENCE [LARGE SCALE GENOMIC DNA]</scope>
    <source>
        <strain evidence="8 9">CCMP1102</strain>
    </source>
</reference>
<evidence type="ECO:0000313" key="9">
    <source>
        <dbReference type="Proteomes" id="UP000095751"/>
    </source>
</evidence>
<evidence type="ECO:0000256" key="7">
    <source>
        <dbReference type="SAM" id="Phobius"/>
    </source>
</evidence>
<comment type="similarity">
    <text evidence="2">Belongs to the unc-93 family.</text>
</comment>
<evidence type="ECO:0000256" key="4">
    <source>
        <dbReference type="ARBA" id="ARBA00022989"/>
    </source>
</evidence>
<feature type="region of interest" description="Disordered" evidence="6">
    <location>
        <begin position="27"/>
        <end position="48"/>
    </location>
</feature>
<evidence type="ECO:0000313" key="8">
    <source>
        <dbReference type="EMBL" id="OEU14773.1"/>
    </source>
</evidence>
<evidence type="ECO:0000256" key="5">
    <source>
        <dbReference type="ARBA" id="ARBA00023136"/>
    </source>
</evidence>
<keyword evidence="3 7" id="KW-0812">Transmembrane</keyword>
<dbReference type="EMBL" id="KV784360">
    <property type="protein sequence ID" value="OEU14773.1"/>
    <property type="molecule type" value="Genomic_DNA"/>
</dbReference>
<dbReference type="PANTHER" id="PTHR19444">
    <property type="entry name" value="UNC-93 RELATED"/>
    <property type="match status" value="1"/>
</dbReference>
<feature type="transmembrane region" description="Helical" evidence="7">
    <location>
        <begin position="346"/>
        <end position="368"/>
    </location>
</feature>
<dbReference type="GO" id="GO:0015459">
    <property type="term" value="F:potassium channel regulator activity"/>
    <property type="evidence" value="ECO:0007669"/>
    <property type="project" value="TreeGrafter"/>
</dbReference>
<feature type="transmembrane region" description="Helical" evidence="7">
    <location>
        <begin position="94"/>
        <end position="113"/>
    </location>
</feature>
<evidence type="ECO:0000256" key="3">
    <source>
        <dbReference type="ARBA" id="ARBA00022692"/>
    </source>
</evidence>
<comment type="subcellular location">
    <subcellularLocation>
        <location evidence="1">Membrane</location>
        <topology evidence="1">Multi-pass membrane protein</topology>
    </subcellularLocation>
</comment>
<keyword evidence="4 7" id="KW-1133">Transmembrane helix</keyword>
<keyword evidence="9" id="KW-1185">Reference proteome</keyword>
<keyword evidence="5 7" id="KW-0472">Membrane</keyword>
<dbReference type="InParanoid" id="A0A1E7FAA2"/>